<reference evidence="4 5" key="1">
    <citation type="submission" date="2020-01" db="EMBL/GenBank/DDBJ databases">
        <title>Whole-genome sequence of Heliobacterium undosum DSM 13378.</title>
        <authorList>
            <person name="Kyndt J.A."/>
            <person name="Meyer T.E."/>
        </authorList>
    </citation>
    <scope>NUCLEOTIDE SEQUENCE [LARGE SCALE GENOMIC DNA]</scope>
    <source>
        <strain evidence="4 5">DSM 13378</strain>
    </source>
</reference>
<dbReference type="Proteomes" id="UP000463470">
    <property type="component" value="Unassembled WGS sequence"/>
</dbReference>
<gene>
    <name evidence="4" type="ORF">GTO91_17235</name>
</gene>
<dbReference type="RefSeq" id="WP_161259953.1">
    <property type="nucleotide sequence ID" value="NZ_WXEY01000041.1"/>
</dbReference>
<dbReference type="SUPFAM" id="SSF55729">
    <property type="entry name" value="Acyl-CoA N-acyltransferases (Nat)"/>
    <property type="match status" value="1"/>
</dbReference>
<evidence type="ECO:0000259" key="3">
    <source>
        <dbReference type="PROSITE" id="PS51186"/>
    </source>
</evidence>
<feature type="domain" description="N-acetyltransferase" evidence="3">
    <location>
        <begin position="1"/>
        <end position="135"/>
    </location>
</feature>
<proteinExistence type="predicted"/>
<dbReference type="CDD" id="cd04301">
    <property type="entry name" value="NAT_SF"/>
    <property type="match status" value="1"/>
</dbReference>
<organism evidence="4 5">
    <name type="scientific">Heliomicrobium undosum</name>
    <dbReference type="NCBI Taxonomy" id="121734"/>
    <lineage>
        <taxon>Bacteria</taxon>
        <taxon>Bacillati</taxon>
        <taxon>Bacillota</taxon>
        <taxon>Clostridia</taxon>
        <taxon>Eubacteriales</taxon>
        <taxon>Heliobacteriaceae</taxon>
        <taxon>Heliomicrobium</taxon>
    </lineage>
</organism>
<keyword evidence="2" id="KW-0012">Acyltransferase</keyword>
<evidence type="ECO:0000256" key="2">
    <source>
        <dbReference type="ARBA" id="ARBA00023315"/>
    </source>
</evidence>
<dbReference type="InterPro" id="IPR016181">
    <property type="entry name" value="Acyl_CoA_acyltransferase"/>
</dbReference>
<keyword evidence="5" id="KW-1185">Reference proteome</keyword>
<dbReference type="Gene3D" id="3.40.630.30">
    <property type="match status" value="1"/>
</dbReference>
<dbReference type="PROSITE" id="PS51186">
    <property type="entry name" value="GNAT"/>
    <property type="match status" value="1"/>
</dbReference>
<keyword evidence="1 4" id="KW-0808">Transferase</keyword>
<dbReference type="Pfam" id="PF00583">
    <property type="entry name" value="Acetyltransf_1"/>
    <property type="match status" value="1"/>
</dbReference>
<comment type="caution">
    <text evidence="4">The sequence shown here is derived from an EMBL/GenBank/DDBJ whole genome shotgun (WGS) entry which is preliminary data.</text>
</comment>
<evidence type="ECO:0000313" key="5">
    <source>
        <dbReference type="Proteomes" id="UP000463470"/>
    </source>
</evidence>
<sequence>MILRKARMNDVEDIHALISESAAEGLMLARSRSLLYEGLRDITVAEEAGKIVGTGSLHILWEDLAEIRALAISKDARGKGIGKAIVDMLIEEAKDLGIDRVFALTYQEGFFSKCGFSVVQKEQLPHKVWKECIDCPKFPNCDEVAMLLQVKQ</sequence>
<dbReference type="InterPro" id="IPR000182">
    <property type="entry name" value="GNAT_dom"/>
</dbReference>
<dbReference type="GO" id="GO:0005737">
    <property type="term" value="C:cytoplasm"/>
    <property type="evidence" value="ECO:0007669"/>
    <property type="project" value="TreeGrafter"/>
</dbReference>
<dbReference type="OrthoDB" id="9793138at2"/>
<evidence type="ECO:0000256" key="1">
    <source>
        <dbReference type="ARBA" id="ARBA00022679"/>
    </source>
</evidence>
<protein>
    <submittedName>
        <fullName evidence="4">N-acetyltransferase</fullName>
    </submittedName>
</protein>
<dbReference type="PANTHER" id="PTHR43626">
    <property type="entry name" value="ACYL-COA N-ACYLTRANSFERASE"/>
    <property type="match status" value="1"/>
</dbReference>
<evidence type="ECO:0000313" key="4">
    <source>
        <dbReference type="EMBL" id="MZP31438.1"/>
    </source>
</evidence>
<accession>A0A845LCQ7</accession>
<name>A0A845LCQ7_9FIRM</name>
<dbReference type="GO" id="GO:0008080">
    <property type="term" value="F:N-acetyltransferase activity"/>
    <property type="evidence" value="ECO:0007669"/>
    <property type="project" value="InterPro"/>
</dbReference>
<dbReference type="PANTHER" id="PTHR43626:SF4">
    <property type="entry name" value="GCN5-RELATED N-ACETYLTRANSFERASE 2, CHLOROPLASTIC"/>
    <property type="match status" value="1"/>
</dbReference>
<dbReference type="EMBL" id="WXEY01000041">
    <property type="protein sequence ID" value="MZP31438.1"/>
    <property type="molecule type" value="Genomic_DNA"/>
</dbReference>
<dbReference type="AlphaFoldDB" id="A0A845LCQ7"/>
<dbReference type="NCBIfam" id="NF005840">
    <property type="entry name" value="PRK07757.1"/>
    <property type="match status" value="1"/>
</dbReference>
<dbReference type="InterPro" id="IPR045039">
    <property type="entry name" value="NSI-like"/>
</dbReference>